<comment type="caution">
    <text evidence="4">The sequence shown here is derived from an EMBL/GenBank/DDBJ whole genome shotgun (WGS) entry which is preliminary data.</text>
</comment>
<dbReference type="Proteomes" id="UP001209746">
    <property type="component" value="Unassembled WGS sequence"/>
</dbReference>
<evidence type="ECO:0000313" key="6">
    <source>
        <dbReference type="Proteomes" id="UP001209746"/>
    </source>
</evidence>
<evidence type="ECO:0000256" key="1">
    <source>
        <dbReference type="SAM" id="Coils"/>
    </source>
</evidence>
<evidence type="ECO:0000313" key="5">
    <source>
        <dbReference type="Proteomes" id="UP001208186"/>
    </source>
</evidence>
<feature type="compositionally biased region" description="Polar residues" evidence="2">
    <location>
        <begin position="216"/>
        <end position="234"/>
    </location>
</feature>
<accession>A0AAE3IB88</accession>
<dbReference type="EMBL" id="JAOPKD010000008">
    <property type="protein sequence ID" value="MCU4727330.1"/>
    <property type="molecule type" value="Genomic_DNA"/>
</dbReference>
<name>A0AAE3IB88_9EURY</name>
<feature type="coiled-coil region" evidence="1">
    <location>
        <begin position="87"/>
        <end position="148"/>
    </location>
</feature>
<feature type="compositionally biased region" description="Polar residues" evidence="2">
    <location>
        <begin position="248"/>
        <end position="272"/>
    </location>
</feature>
<dbReference type="RefSeq" id="WP_315909890.1">
    <property type="nucleotide sequence ID" value="NZ_JAOPKC010000021.1"/>
</dbReference>
<keyword evidence="5" id="KW-1185">Reference proteome</keyword>
<reference evidence="4" key="1">
    <citation type="submission" date="2023-02" db="EMBL/GenBank/DDBJ databases">
        <title>Enrichment on poylsaccharides allowed isolation of novel metabolic and taxonomic groups of Haloarchaea.</title>
        <authorList>
            <person name="Sorokin D.Y."/>
            <person name="Elcheninov A.G."/>
            <person name="Khizhniak T.V."/>
            <person name="Kolganova T.V."/>
            <person name="Kublanov I.V."/>
        </authorList>
    </citation>
    <scope>NUCLEOTIDE SEQUENCE</scope>
    <source>
        <strain evidence="3 5">HArc-curdl5-1</strain>
        <strain evidence="4">HArc-curdl7</strain>
    </source>
</reference>
<evidence type="ECO:0000313" key="4">
    <source>
        <dbReference type="EMBL" id="MCU4727330.1"/>
    </source>
</evidence>
<sequence>MTPRWTVAIVVLLAVAGVVTPTLAMSPVDERADREANPFEPLSGAETNETMGSQISAFMESSSTAADSSIETGMWIARFNATGMNRTEMVERRANALQNRLQALERELEKHNASGDVDLSDPGEARQIASLNARVDALNATIERTRTVANASGVNTTQLDRLRENASKLHGQEVARIARNLTTVGPPENRGPPGEGPPGQSDGDTRGPPTDDTPGQADNKTQGPPANQSPGQNENDTRGGPTDDTPGQADNKTQGPSTGQAPDQGSDRTQGPSEERSDNTNETADSDADSPKVGNDTSEEPSTGQPDSSSPSAEQPSERPNN</sequence>
<evidence type="ECO:0000313" key="3">
    <source>
        <dbReference type="EMBL" id="MCU4719140.1"/>
    </source>
</evidence>
<organism evidence="4 6">
    <name type="scientific">Halapricum hydrolyticum</name>
    <dbReference type="NCBI Taxonomy" id="2979991"/>
    <lineage>
        <taxon>Archaea</taxon>
        <taxon>Methanobacteriati</taxon>
        <taxon>Methanobacteriota</taxon>
        <taxon>Stenosarchaea group</taxon>
        <taxon>Halobacteria</taxon>
        <taxon>Halobacteriales</taxon>
        <taxon>Haloarculaceae</taxon>
        <taxon>Halapricum</taxon>
    </lineage>
</organism>
<protein>
    <submittedName>
        <fullName evidence="4">Uncharacterized protein</fullName>
    </submittedName>
</protein>
<dbReference type="AlphaFoldDB" id="A0AAE3IB88"/>
<gene>
    <name evidence="4" type="ORF">OB914_10160</name>
    <name evidence="3" type="ORF">OB916_13895</name>
</gene>
<dbReference type="Proteomes" id="UP001208186">
    <property type="component" value="Unassembled WGS sequence"/>
</dbReference>
<proteinExistence type="predicted"/>
<keyword evidence="1" id="KW-0175">Coiled coil</keyword>
<dbReference type="EMBL" id="JAOPKC010000021">
    <property type="protein sequence ID" value="MCU4719140.1"/>
    <property type="molecule type" value="Genomic_DNA"/>
</dbReference>
<feature type="compositionally biased region" description="Polar residues" evidence="2">
    <location>
        <begin position="300"/>
        <end position="322"/>
    </location>
</feature>
<feature type="compositionally biased region" description="Low complexity" evidence="2">
    <location>
        <begin position="206"/>
        <end position="215"/>
    </location>
</feature>
<feature type="region of interest" description="Disordered" evidence="2">
    <location>
        <begin position="179"/>
        <end position="322"/>
    </location>
</feature>
<evidence type="ECO:0000256" key="2">
    <source>
        <dbReference type="SAM" id="MobiDB-lite"/>
    </source>
</evidence>